<reference evidence="2 3" key="1">
    <citation type="submission" date="2024-09" db="EMBL/GenBank/DDBJ databases">
        <authorList>
            <person name="Lee S.D."/>
        </authorList>
    </citation>
    <scope>NUCLEOTIDE SEQUENCE [LARGE SCALE GENOMIC DNA]</scope>
    <source>
        <strain evidence="2 3">N8-3</strain>
    </source>
</reference>
<evidence type="ECO:0000313" key="3">
    <source>
        <dbReference type="Proteomes" id="UP001592531"/>
    </source>
</evidence>
<dbReference type="RefSeq" id="WP_380542738.1">
    <property type="nucleotide sequence ID" value="NZ_JBHFAB010000030.1"/>
</dbReference>
<sequence length="66" mass="6771">MTSPVRRPVGTAEAKAAMAVKCPHCGAQPRNRCTTPSGRHTLPDPHPARIAAAPAAATIPLPRPAA</sequence>
<organism evidence="2 3">
    <name type="scientific">Streptacidiphilus cavernicola</name>
    <dbReference type="NCBI Taxonomy" id="3342716"/>
    <lineage>
        <taxon>Bacteria</taxon>
        <taxon>Bacillati</taxon>
        <taxon>Actinomycetota</taxon>
        <taxon>Actinomycetes</taxon>
        <taxon>Kitasatosporales</taxon>
        <taxon>Streptomycetaceae</taxon>
        <taxon>Streptacidiphilus</taxon>
    </lineage>
</organism>
<keyword evidence="3" id="KW-1185">Reference proteome</keyword>
<dbReference type="Pfam" id="PF24623">
    <property type="entry name" value="Phage_zn_bind_8"/>
    <property type="match status" value="1"/>
</dbReference>
<comment type="caution">
    <text evidence="2">The sequence shown here is derived from an EMBL/GenBank/DDBJ whole genome shotgun (WGS) entry which is preliminary data.</text>
</comment>
<dbReference type="InterPro" id="IPR056911">
    <property type="entry name" value="Phage_Znf_bind_put"/>
</dbReference>
<dbReference type="EMBL" id="JBHFAB010000030">
    <property type="protein sequence ID" value="MFC1420794.1"/>
    <property type="molecule type" value="Genomic_DNA"/>
</dbReference>
<feature type="domain" description="DNA-binding phage zinc finger" evidence="1">
    <location>
        <begin position="13"/>
        <end position="59"/>
    </location>
</feature>
<evidence type="ECO:0000313" key="2">
    <source>
        <dbReference type="EMBL" id="MFC1420794.1"/>
    </source>
</evidence>
<evidence type="ECO:0000259" key="1">
    <source>
        <dbReference type="Pfam" id="PF24623"/>
    </source>
</evidence>
<name>A0ABV6W463_9ACTN</name>
<protein>
    <recommendedName>
        <fullName evidence="1">DNA-binding phage zinc finger domain-containing protein</fullName>
    </recommendedName>
</protein>
<gene>
    <name evidence="2" type="ORF">ACEZDE_29730</name>
</gene>
<accession>A0ABV6W463</accession>
<dbReference type="Proteomes" id="UP001592531">
    <property type="component" value="Unassembled WGS sequence"/>
</dbReference>
<proteinExistence type="predicted"/>